<dbReference type="EMBL" id="CP011801">
    <property type="protein sequence ID" value="ALA59283.1"/>
    <property type="molecule type" value="Genomic_DNA"/>
</dbReference>
<dbReference type="KEGG" id="nmv:NITMOv2_2877"/>
<organism evidence="1 2">
    <name type="scientific">Nitrospira moscoviensis</name>
    <dbReference type="NCBI Taxonomy" id="42253"/>
    <lineage>
        <taxon>Bacteria</taxon>
        <taxon>Pseudomonadati</taxon>
        <taxon>Nitrospirota</taxon>
        <taxon>Nitrospiria</taxon>
        <taxon>Nitrospirales</taxon>
        <taxon>Nitrospiraceae</taxon>
        <taxon>Nitrospira</taxon>
    </lineage>
</organism>
<proteinExistence type="predicted"/>
<dbReference type="AlphaFoldDB" id="A0A0K2GEA3"/>
<evidence type="ECO:0000313" key="2">
    <source>
        <dbReference type="Proteomes" id="UP000069205"/>
    </source>
</evidence>
<keyword evidence="2" id="KW-1185">Reference proteome</keyword>
<evidence type="ECO:0000313" key="1">
    <source>
        <dbReference type="EMBL" id="ALA59283.1"/>
    </source>
</evidence>
<dbReference type="STRING" id="42253.NITMOv2_2877"/>
<accession>A0A0K2GEA3</accession>
<name>A0A0K2GEA3_NITMO</name>
<protein>
    <submittedName>
        <fullName evidence="1">Uncharacterized protein</fullName>
    </submittedName>
</protein>
<dbReference type="PATRIC" id="fig|42253.5.peg.2842"/>
<reference evidence="1 2" key="1">
    <citation type="journal article" date="2015" name="Proc. Natl. Acad. Sci. U.S.A.">
        <title>Expanded metabolic versatility of ubiquitous nitrite-oxidizing bacteria from the genus Nitrospira.</title>
        <authorList>
            <person name="Koch H."/>
            <person name="Lucker S."/>
            <person name="Albertsen M."/>
            <person name="Kitzinger K."/>
            <person name="Herbold C."/>
            <person name="Spieck E."/>
            <person name="Nielsen P.H."/>
            <person name="Wagner M."/>
            <person name="Daims H."/>
        </authorList>
    </citation>
    <scope>NUCLEOTIDE SEQUENCE [LARGE SCALE GENOMIC DNA]</scope>
    <source>
        <strain evidence="1 2">NSP M-1</strain>
    </source>
</reference>
<sequence length="71" mass="7856">MLTAWMFGVEAVVAKLSHIHKSLLAIWELHAAQGYIGFDYLESHLPTKSTRPTKQTSQTGPIKLGLLPVAR</sequence>
<dbReference type="Proteomes" id="UP000069205">
    <property type="component" value="Chromosome"/>
</dbReference>
<gene>
    <name evidence="1" type="ORF">NITMOv2_2877</name>
</gene>